<dbReference type="InterPro" id="IPR000883">
    <property type="entry name" value="Cyt_C_Oxase_1"/>
</dbReference>
<dbReference type="EMBL" id="MAYW01000003">
    <property type="protein sequence ID" value="ODS34617.1"/>
    <property type="molecule type" value="Genomic_DNA"/>
</dbReference>
<dbReference type="InterPro" id="IPR023616">
    <property type="entry name" value="Cyt_c_oxase-like_su1_dom"/>
</dbReference>
<feature type="domain" description="Cytochrome oxidase subunit I profile" evidence="3">
    <location>
        <begin position="1"/>
        <end position="141"/>
    </location>
</feature>
<dbReference type="Gene3D" id="1.20.210.10">
    <property type="entry name" value="Cytochrome c oxidase-like, subunit I domain"/>
    <property type="match status" value="1"/>
</dbReference>
<keyword evidence="2" id="KW-0812">Transmembrane</keyword>
<evidence type="ECO:0000313" key="5">
    <source>
        <dbReference type="Proteomes" id="UP000094056"/>
    </source>
</evidence>
<dbReference type="AlphaFoldDB" id="A0A1E3XG61"/>
<dbReference type="Pfam" id="PF00115">
    <property type="entry name" value="COX1"/>
    <property type="match status" value="1"/>
</dbReference>
<dbReference type="GO" id="GO:0020037">
    <property type="term" value="F:heme binding"/>
    <property type="evidence" value="ECO:0007669"/>
    <property type="project" value="InterPro"/>
</dbReference>
<dbReference type="Proteomes" id="UP000094056">
    <property type="component" value="Unassembled WGS sequence"/>
</dbReference>
<dbReference type="EC" id="1.9.3.1" evidence="4"/>
<keyword evidence="4" id="KW-0560">Oxidoreductase</keyword>
<feature type="transmembrane region" description="Helical" evidence="2">
    <location>
        <begin position="69"/>
        <end position="93"/>
    </location>
</feature>
<dbReference type="PROSITE" id="PS50855">
    <property type="entry name" value="COX1"/>
    <property type="match status" value="1"/>
</dbReference>
<dbReference type="GO" id="GO:0009060">
    <property type="term" value="P:aerobic respiration"/>
    <property type="evidence" value="ECO:0007669"/>
    <property type="project" value="InterPro"/>
</dbReference>
<accession>A0A1E3XG61</accession>
<dbReference type="PANTHER" id="PTHR10422:SF29">
    <property type="entry name" value="CYTOCHROME C OXIDASE SUBUNIT 1 HOMOLOG, BACTEROID"/>
    <property type="match status" value="1"/>
</dbReference>
<feature type="transmembrane region" description="Helical" evidence="2">
    <location>
        <begin position="113"/>
        <end position="131"/>
    </location>
</feature>
<name>A0A1E3XG61_9BACT</name>
<feature type="transmembrane region" description="Helical" evidence="2">
    <location>
        <begin position="31"/>
        <end position="49"/>
    </location>
</feature>
<organism evidence="4 5">
    <name type="scientific">Candidatus Scalindua rubra</name>
    <dbReference type="NCBI Taxonomy" id="1872076"/>
    <lineage>
        <taxon>Bacteria</taxon>
        <taxon>Pseudomonadati</taxon>
        <taxon>Planctomycetota</taxon>
        <taxon>Candidatus Brocadiia</taxon>
        <taxon>Candidatus Brocadiales</taxon>
        <taxon>Candidatus Scalinduaceae</taxon>
        <taxon>Candidatus Scalindua</taxon>
    </lineage>
</organism>
<dbReference type="GO" id="GO:0004129">
    <property type="term" value="F:cytochrome-c oxidase activity"/>
    <property type="evidence" value="ECO:0007669"/>
    <property type="project" value="InterPro"/>
</dbReference>
<dbReference type="GO" id="GO:0022904">
    <property type="term" value="P:respiratory electron transport chain"/>
    <property type="evidence" value="ECO:0007669"/>
    <property type="project" value="TreeGrafter"/>
</dbReference>
<dbReference type="GO" id="GO:0016020">
    <property type="term" value="C:membrane"/>
    <property type="evidence" value="ECO:0007669"/>
    <property type="project" value="InterPro"/>
</dbReference>
<gene>
    <name evidence="4" type="primary">ccoN</name>
    <name evidence="4" type="ORF">SCARUB_00197</name>
</gene>
<evidence type="ECO:0000259" key="3">
    <source>
        <dbReference type="PROSITE" id="PS50855"/>
    </source>
</evidence>
<dbReference type="GO" id="GO:0015990">
    <property type="term" value="P:electron transport coupled proton transport"/>
    <property type="evidence" value="ECO:0007669"/>
    <property type="project" value="TreeGrafter"/>
</dbReference>
<evidence type="ECO:0000256" key="2">
    <source>
        <dbReference type="SAM" id="Phobius"/>
    </source>
</evidence>
<evidence type="ECO:0000313" key="4">
    <source>
        <dbReference type="EMBL" id="ODS34617.1"/>
    </source>
</evidence>
<dbReference type="PANTHER" id="PTHR10422">
    <property type="entry name" value="CYTOCHROME C OXIDASE SUBUNIT 1"/>
    <property type="match status" value="1"/>
</dbReference>
<keyword evidence="2" id="KW-0472">Membrane</keyword>
<protein>
    <submittedName>
        <fullName evidence="4">Cbb3-type cytochrome c oxidase subunit 1 CcoN</fullName>
        <ecNumber evidence="4">1.9.3.1</ecNumber>
    </submittedName>
</protein>
<keyword evidence="1" id="KW-0813">Transport</keyword>
<evidence type="ECO:0000256" key="1">
    <source>
        <dbReference type="ARBA" id="ARBA00022660"/>
    </source>
</evidence>
<keyword evidence="2" id="KW-1133">Transmembrane helix</keyword>
<dbReference type="InterPro" id="IPR036927">
    <property type="entry name" value="Cyt_c_oxase-like_su1_sf"/>
</dbReference>
<keyword evidence="1" id="KW-0679">Respiratory chain</keyword>
<proteinExistence type="predicted"/>
<dbReference type="GO" id="GO:0016491">
    <property type="term" value="F:oxidoreductase activity"/>
    <property type="evidence" value="ECO:0007669"/>
    <property type="project" value="UniProtKB-KW"/>
</dbReference>
<sequence>MITCFQGPFQSLFSLQKVIHFSDWVVGHAHIAFLGTFSFWMIAALYYVLPRMSNRTVYTRNLAEWHFWLTFAGTLIYTSSLTAAGLVQGYLWLAGTIFMDVVRVSKPYWVARSFGGALVIIGQVVFVYDLMQNAIASQLPYLKGGGFERWLLKWRDLIKSFHSGCRFVLLCIYINGHWPMDYSMGVKACFWRR</sequence>
<keyword evidence="1" id="KW-0249">Electron transport</keyword>
<dbReference type="SUPFAM" id="SSF81442">
    <property type="entry name" value="Cytochrome c oxidase subunit I-like"/>
    <property type="match status" value="1"/>
</dbReference>
<comment type="caution">
    <text evidence="4">The sequence shown here is derived from an EMBL/GenBank/DDBJ whole genome shotgun (WGS) entry which is preliminary data.</text>
</comment>
<reference evidence="4 5" key="1">
    <citation type="submission" date="2016-07" db="EMBL/GenBank/DDBJ databases">
        <title>Draft genome of Scalindua rubra, obtained from a brine-seawater interface in the Red Sea, sheds light on salt adaptation in anammox bacteria.</title>
        <authorList>
            <person name="Speth D.R."/>
            <person name="Lagkouvardos I."/>
            <person name="Wang Y."/>
            <person name="Qian P.-Y."/>
            <person name="Dutilh B.E."/>
            <person name="Jetten M.S."/>
        </authorList>
    </citation>
    <scope>NUCLEOTIDE SEQUENCE [LARGE SCALE GENOMIC DNA]</scope>
    <source>
        <strain evidence="4">BSI-1</strain>
    </source>
</reference>